<keyword evidence="3" id="KW-0812">Transmembrane</keyword>
<dbReference type="InterPro" id="IPR036298">
    <property type="entry name" value="Chalcone_isomerase_sf"/>
</dbReference>
<dbReference type="AlphaFoldDB" id="A0A2I0APJ0"/>
<dbReference type="Pfam" id="PF16036">
    <property type="entry name" value="Chalcone_3"/>
    <property type="match status" value="1"/>
</dbReference>
<organism evidence="5 6">
    <name type="scientific">Apostasia shenzhenica</name>
    <dbReference type="NCBI Taxonomy" id="1088818"/>
    <lineage>
        <taxon>Eukaryota</taxon>
        <taxon>Viridiplantae</taxon>
        <taxon>Streptophyta</taxon>
        <taxon>Embryophyta</taxon>
        <taxon>Tracheophyta</taxon>
        <taxon>Spermatophyta</taxon>
        <taxon>Magnoliopsida</taxon>
        <taxon>Liliopsida</taxon>
        <taxon>Asparagales</taxon>
        <taxon>Orchidaceae</taxon>
        <taxon>Apostasioideae</taxon>
        <taxon>Apostasia</taxon>
    </lineage>
</organism>
<dbReference type="SUPFAM" id="SSF54626">
    <property type="entry name" value="Chalcone isomerase"/>
    <property type="match status" value="1"/>
</dbReference>
<dbReference type="InterPro" id="IPR016089">
    <property type="entry name" value="Chalcone_isomerase_bundle_sf"/>
</dbReference>
<accession>A0A2I0APJ0</accession>
<dbReference type="FunFam" id="3.50.70.10:FF:000001">
    <property type="entry name" value="Fatty-acid-binding protein 1"/>
    <property type="match status" value="1"/>
</dbReference>
<keyword evidence="3" id="KW-0472">Membrane</keyword>
<dbReference type="EMBL" id="KZ451968">
    <property type="protein sequence ID" value="PKA57396.1"/>
    <property type="molecule type" value="Genomic_DNA"/>
</dbReference>
<evidence type="ECO:0000256" key="3">
    <source>
        <dbReference type="SAM" id="Phobius"/>
    </source>
</evidence>
<dbReference type="OrthoDB" id="18193at2759"/>
<dbReference type="GO" id="GO:0005504">
    <property type="term" value="F:fatty acid binding"/>
    <property type="evidence" value="ECO:0007669"/>
    <property type="project" value="TreeGrafter"/>
</dbReference>
<dbReference type="PANTHER" id="PTHR47589:SF5">
    <property type="entry name" value="CHALCONE ISOMERASE DOMAIN-CONTAINING PROTEIN"/>
    <property type="match status" value="1"/>
</dbReference>
<evidence type="ECO:0000259" key="4">
    <source>
        <dbReference type="Pfam" id="PF16036"/>
    </source>
</evidence>
<name>A0A2I0APJ0_9ASPA</name>
<dbReference type="GO" id="GO:0009570">
    <property type="term" value="C:chloroplast stroma"/>
    <property type="evidence" value="ECO:0007669"/>
    <property type="project" value="TreeGrafter"/>
</dbReference>
<dbReference type="InterPro" id="IPR016088">
    <property type="entry name" value="Chalcone_isomerase_3-sand"/>
</dbReference>
<keyword evidence="3" id="KW-1133">Transmembrane helix</keyword>
<protein>
    <recommendedName>
        <fullName evidence="2">Chalcone--flavanone isomerase</fullName>
    </recommendedName>
</protein>
<sequence length="253" mass="27503">MVSLRFPLAIPHRPSPRRPNLPNSTSFRLPPWFVAAAAATVAGATAGIGVAVAVASDPSKTVEHFSLRSLLGFCSLSLADSSTASAVEPKTGAVFPTVVNGDRRLLGIGLRRKNVFGLKNIDVYAYDVLVEDLRMTVRLQIVYGKLSIGSVRSAFEESVGNRLKKFSGSETKDLLKRFTSLFKDEYKLPRGSVIDLSREQGYILQTNIDGQEVGSIQSKLLCQAILDLYIGEDSFDKNAKEAIELGLVSLLQN</sequence>
<dbReference type="InterPro" id="IPR016087">
    <property type="entry name" value="Chalcone_isomerase"/>
</dbReference>
<comment type="similarity">
    <text evidence="1">Belongs to the chalcone isomerase family.</text>
</comment>
<dbReference type="PANTHER" id="PTHR47589">
    <property type="entry name" value="FATTY-ACID-BINDING PROTEIN 1"/>
    <property type="match status" value="1"/>
</dbReference>
<evidence type="ECO:0000256" key="1">
    <source>
        <dbReference type="ARBA" id="ARBA00007166"/>
    </source>
</evidence>
<dbReference type="GO" id="GO:0016872">
    <property type="term" value="F:intramolecular lyase activity"/>
    <property type="evidence" value="ECO:0007669"/>
    <property type="project" value="InterPro"/>
</dbReference>
<dbReference type="SMR" id="A0A2I0APJ0"/>
<evidence type="ECO:0000313" key="6">
    <source>
        <dbReference type="Proteomes" id="UP000236161"/>
    </source>
</evidence>
<dbReference type="Gene3D" id="3.50.70.10">
    <property type="match status" value="1"/>
</dbReference>
<dbReference type="InterPro" id="IPR044228">
    <property type="entry name" value="FAP1"/>
</dbReference>
<feature type="transmembrane region" description="Helical" evidence="3">
    <location>
        <begin position="32"/>
        <end position="55"/>
    </location>
</feature>
<feature type="domain" description="Chalcone isomerase" evidence="4">
    <location>
        <begin position="128"/>
        <end position="243"/>
    </location>
</feature>
<proteinExistence type="inferred from homology"/>
<dbReference type="Gene3D" id="1.10.890.20">
    <property type="match status" value="1"/>
</dbReference>
<gene>
    <name evidence="5" type="primary">FAP1</name>
    <name evidence="5" type="ORF">AXF42_Ash013583</name>
</gene>
<evidence type="ECO:0000313" key="5">
    <source>
        <dbReference type="EMBL" id="PKA57396.1"/>
    </source>
</evidence>
<evidence type="ECO:0000256" key="2">
    <source>
        <dbReference type="ARBA" id="ARBA00024426"/>
    </source>
</evidence>
<reference evidence="5 6" key="1">
    <citation type="journal article" date="2017" name="Nature">
        <title>The Apostasia genome and the evolution of orchids.</title>
        <authorList>
            <person name="Zhang G.Q."/>
            <person name="Liu K.W."/>
            <person name="Li Z."/>
            <person name="Lohaus R."/>
            <person name="Hsiao Y.Y."/>
            <person name="Niu S.C."/>
            <person name="Wang J.Y."/>
            <person name="Lin Y.C."/>
            <person name="Xu Q."/>
            <person name="Chen L.J."/>
            <person name="Yoshida K."/>
            <person name="Fujiwara S."/>
            <person name="Wang Z.W."/>
            <person name="Zhang Y.Q."/>
            <person name="Mitsuda N."/>
            <person name="Wang M."/>
            <person name="Liu G.H."/>
            <person name="Pecoraro L."/>
            <person name="Huang H.X."/>
            <person name="Xiao X.J."/>
            <person name="Lin M."/>
            <person name="Wu X.Y."/>
            <person name="Wu W.L."/>
            <person name="Chen Y.Y."/>
            <person name="Chang S.B."/>
            <person name="Sakamoto S."/>
            <person name="Ohme-Takagi M."/>
            <person name="Yagi M."/>
            <person name="Zeng S.J."/>
            <person name="Shen C.Y."/>
            <person name="Yeh C.M."/>
            <person name="Luo Y.B."/>
            <person name="Tsai W.C."/>
            <person name="Van de Peer Y."/>
            <person name="Liu Z.J."/>
        </authorList>
    </citation>
    <scope>NUCLEOTIDE SEQUENCE [LARGE SCALE GENOMIC DNA]</scope>
    <source>
        <strain evidence="6">cv. Shenzhen</strain>
        <tissue evidence="5">Stem</tissue>
    </source>
</reference>
<dbReference type="GO" id="GO:0006631">
    <property type="term" value="P:fatty acid metabolic process"/>
    <property type="evidence" value="ECO:0007669"/>
    <property type="project" value="TreeGrafter"/>
</dbReference>
<dbReference type="Proteomes" id="UP000236161">
    <property type="component" value="Unassembled WGS sequence"/>
</dbReference>
<keyword evidence="6" id="KW-1185">Reference proteome</keyword>